<dbReference type="Proteomes" id="UP000231472">
    <property type="component" value="Unassembled WGS sequence"/>
</dbReference>
<gene>
    <name evidence="1" type="ORF">COT32_00060</name>
</gene>
<sequence>MRKNPTIGLRYPGRKLRKRLLKKPNKNSAFWANLYDFEVVPFKNKKEINTQKFTFEEIMKDFQENKKNSEAFWKQLEELYQNNTITKKPPKLAGIDPMLYLLMLKWIWIQEDFNYRFTWQEVNSPIRYVLETRTGSRTAKGAGRAKFFAALILLKHHFTFEQVKKIIPLY</sequence>
<accession>A0A2H0YPK5</accession>
<proteinExistence type="predicted"/>
<name>A0A2H0YPK5_9BACT</name>
<comment type="caution">
    <text evidence="1">The sequence shown here is derived from an EMBL/GenBank/DDBJ whole genome shotgun (WGS) entry which is preliminary data.</text>
</comment>
<evidence type="ECO:0000313" key="1">
    <source>
        <dbReference type="EMBL" id="PIS40390.1"/>
    </source>
</evidence>
<organism evidence="1 2">
    <name type="scientific">Candidatus Nealsonbacteria bacterium CG08_land_8_20_14_0_20_36_22</name>
    <dbReference type="NCBI Taxonomy" id="1974704"/>
    <lineage>
        <taxon>Bacteria</taxon>
        <taxon>Candidatus Nealsoniibacteriota</taxon>
    </lineage>
</organism>
<dbReference type="EMBL" id="PEYC01000001">
    <property type="protein sequence ID" value="PIS40390.1"/>
    <property type="molecule type" value="Genomic_DNA"/>
</dbReference>
<reference evidence="2" key="1">
    <citation type="submission" date="2017-09" db="EMBL/GenBank/DDBJ databases">
        <title>Depth-based differentiation of microbial function through sediment-hosted aquifers and enrichment of novel symbionts in the deep terrestrial subsurface.</title>
        <authorList>
            <person name="Probst A.J."/>
            <person name="Ladd B."/>
            <person name="Jarett J.K."/>
            <person name="Geller-Mcgrath D.E."/>
            <person name="Sieber C.M.K."/>
            <person name="Emerson J.B."/>
            <person name="Anantharaman K."/>
            <person name="Thomas B.C."/>
            <person name="Malmstrom R."/>
            <person name="Stieglmeier M."/>
            <person name="Klingl A."/>
            <person name="Woyke T."/>
            <person name="Ryan C.M."/>
            <person name="Banfield J.F."/>
        </authorList>
    </citation>
    <scope>NUCLEOTIDE SEQUENCE [LARGE SCALE GENOMIC DNA]</scope>
</reference>
<protein>
    <submittedName>
        <fullName evidence="1">Uncharacterized protein</fullName>
    </submittedName>
</protein>
<dbReference type="AlphaFoldDB" id="A0A2H0YPK5"/>
<evidence type="ECO:0000313" key="2">
    <source>
        <dbReference type="Proteomes" id="UP000231472"/>
    </source>
</evidence>